<dbReference type="InterPro" id="IPR020846">
    <property type="entry name" value="MFS_dom"/>
</dbReference>
<keyword evidence="6 9" id="KW-1133">Transmembrane helix</keyword>
<dbReference type="Proteomes" id="UP000251714">
    <property type="component" value="Unassembled WGS sequence"/>
</dbReference>
<feature type="transmembrane region" description="Helical" evidence="9">
    <location>
        <begin position="484"/>
        <end position="502"/>
    </location>
</feature>
<feature type="transmembrane region" description="Helical" evidence="9">
    <location>
        <begin position="540"/>
        <end position="562"/>
    </location>
</feature>
<proteinExistence type="predicted"/>
<dbReference type="PANTHER" id="PTHR23501">
    <property type="entry name" value="MAJOR FACILITATOR SUPERFAMILY"/>
    <property type="match status" value="1"/>
</dbReference>
<keyword evidence="2" id="KW-0813">Transport</keyword>
<feature type="transmembrane region" description="Helical" evidence="9">
    <location>
        <begin position="717"/>
        <end position="740"/>
    </location>
</feature>
<dbReference type="GO" id="GO:0022857">
    <property type="term" value="F:transmembrane transporter activity"/>
    <property type="evidence" value="ECO:0007669"/>
    <property type="project" value="InterPro"/>
</dbReference>
<dbReference type="InterPro" id="IPR036188">
    <property type="entry name" value="FAD/NAD-bd_sf"/>
</dbReference>
<dbReference type="Gene3D" id="3.30.9.10">
    <property type="entry name" value="D-Amino Acid Oxidase, subunit A, domain 2"/>
    <property type="match status" value="1"/>
</dbReference>
<dbReference type="GO" id="GO:0071949">
    <property type="term" value="F:FAD binding"/>
    <property type="evidence" value="ECO:0007669"/>
    <property type="project" value="InterPro"/>
</dbReference>
<protein>
    <recommendedName>
        <fullName evidence="10">Major facilitator superfamily (MFS) profile domain-containing protein</fullName>
    </recommendedName>
</protein>
<dbReference type="InterPro" id="IPR036259">
    <property type="entry name" value="MFS_trans_sf"/>
</dbReference>
<dbReference type="PROSITE" id="PS50850">
    <property type="entry name" value="MFS"/>
    <property type="match status" value="1"/>
</dbReference>
<evidence type="ECO:0000256" key="1">
    <source>
        <dbReference type="ARBA" id="ARBA00004141"/>
    </source>
</evidence>
<sequence>MPNQTVIVVGAGPVGLFTALLLAQNGIKVTVIEADEGISRSPRAAVQLPCVNLEFAKAGIIDEVIESSYKSNDGYYWRDGYDTTKILADFTPPPSDNPNLCAVFIGQDVLAQIFLKHLINTGNAEIIFNHAFTRVEDHGDSVTVHARRKLDDQELSFNCRYVVGADGGKSSVRKCIGQSLEGYTWPDIRLIAVNILYDLEKLGWKPGNFIVHPEDWAIVVRRGPKNLWRVATSIPFAQGADGEPITDKTVFPVIKDRLARILPGNTDEIVYLQTAPYTIHQRCVSKYRVGKIMLAGDAAHLNNPVGGLGLTTGLLDAAHLGKALTQPYAWAYALLTRPPFRLLDIHNAFAILTLVADFKEANALLLGLTTGRSHGVLLLVPLFSSIQPLSCIVNMASQPSISAPFEQDAARIHSKTLICLFAVNMIYLTQILSLVGTGLLANTMAAAVGGSSQTVWFSSCITILTVVLNPPIGQIADYWGRKTILVVMPLAGVAGSLIVSRAQSSGTLIAGFAILGSTFGSQSLTVAVMSEILPRHYRPIGQAVGSVSIALGAIIALLMGGGLLRHGDNSNYRIFWYVTAGCYALASLGCLIGYNPPPRDLQISLNVSQKIKSLDWVGYTLFAPALVLFCIALSWSQNPYSWDSVNILAPFVISIVVLIVFIVYEWRFKKDGMLHQELWRHRNFAISLFVIFIEGIAFFAANSYFVFEISLVYDASFLSGSVNFAIMFIAAAAFSPVFGLWSSKYKTLRPPLVLGAVCLLAFFILLATSKIDTPRYAFWIYPLLPGIALPSIVPLTMVSAQFATTPELIALTSALMTSIRSLGGSIGLAINNAVLHNALDKELAKKIAEAALPLGLPTSSLPALIQGLASQNKQAVAAVPGLTPEIANAAVLGMKKAYLIAFRNAWIVSAAFCSLMLIACFFIKEQASEFDATIDAPVEIDAKTMEVDEIMPPETQEKQLESRAENL</sequence>
<dbReference type="Pfam" id="PF01494">
    <property type="entry name" value="FAD_binding_3"/>
    <property type="match status" value="1"/>
</dbReference>
<dbReference type="SUPFAM" id="SSF103473">
    <property type="entry name" value="MFS general substrate transporter"/>
    <property type="match status" value="1"/>
</dbReference>
<dbReference type="PANTHER" id="PTHR23501:SF195">
    <property type="entry name" value="PEP5"/>
    <property type="match status" value="1"/>
</dbReference>
<evidence type="ECO:0000259" key="10">
    <source>
        <dbReference type="PROSITE" id="PS50850"/>
    </source>
</evidence>
<evidence type="ECO:0000256" key="2">
    <source>
        <dbReference type="ARBA" id="ARBA00022448"/>
    </source>
</evidence>
<evidence type="ECO:0000256" key="7">
    <source>
        <dbReference type="ARBA" id="ARBA00023002"/>
    </source>
</evidence>
<evidence type="ECO:0000313" key="11">
    <source>
        <dbReference type="EMBL" id="RBA18113.1"/>
    </source>
</evidence>
<feature type="transmembrane region" description="Helical" evidence="9">
    <location>
        <begin position="684"/>
        <end position="705"/>
    </location>
</feature>
<accession>A0A365NBE0</accession>
<keyword evidence="5" id="KW-0274">FAD</keyword>
<dbReference type="InterPro" id="IPR002938">
    <property type="entry name" value="FAD-bd"/>
</dbReference>
<dbReference type="InterPro" id="IPR010573">
    <property type="entry name" value="MFS_Str1/Tri12-like"/>
</dbReference>
<comment type="caution">
    <text evidence="11">The sequence shown here is derived from an EMBL/GenBank/DDBJ whole genome shotgun (WGS) entry which is preliminary data.</text>
</comment>
<reference evidence="11 12" key="1">
    <citation type="submission" date="2017-12" db="EMBL/GenBank/DDBJ databases">
        <title>Genome sequence of the mycotoxigenic crop pathogen Fusarium proliferatum, strain ITEM 2341 from Date Palm.</title>
        <authorList>
            <person name="Almiman B.F."/>
            <person name="Shittu T.A."/>
            <person name="Muthumeenakshi S."/>
            <person name="Baroncelli R."/>
            <person name="Sreenivasaprasada S."/>
        </authorList>
    </citation>
    <scope>NUCLEOTIDE SEQUENCE [LARGE SCALE GENOMIC DNA]</scope>
    <source>
        <strain evidence="11 12">ITEM 2341</strain>
    </source>
</reference>
<evidence type="ECO:0000256" key="4">
    <source>
        <dbReference type="ARBA" id="ARBA00022692"/>
    </source>
</evidence>
<evidence type="ECO:0000313" key="12">
    <source>
        <dbReference type="Proteomes" id="UP000251714"/>
    </source>
</evidence>
<feature type="transmembrane region" description="Helical" evidence="9">
    <location>
        <begin position="777"/>
        <end position="796"/>
    </location>
</feature>
<feature type="transmembrane region" description="Helical" evidence="9">
    <location>
        <begin position="616"/>
        <end position="635"/>
    </location>
</feature>
<dbReference type="GO" id="GO:0016491">
    <property type="term" value="F:oxidoreductase activity"/>
    <property type="evidence" value="ECO:0007669"/>
    <property type="project" value="UniProtKB-KW"/>
</dbReference>
<feature type="transmembrane region" description="Helical" evidence="9">
    <location>
        <begin position="417"/>
        <end position="441"/>
    </location>
</feature>
<feature type="transmembrane region" description="Helical" evidence="9">
    <location>
        <begin position="752"/>
        <end position="771"/>
    </location>
</feature>
<dbReference type="GO" id="GO:0005886">
    <property type="term" value="C:plasma membrane"/>
    <property type="evidence" value="ECO:0007669"/>
    <property type="project" value="TreeGrafter"/>
</dbReference>
<feature type="transmembrane region" description="Helical" evidence="9">
    <location>
        <begin position="453"/>
        <end position="472"/>
    </location>
</feature>
<dbReference type="SUPFAM" id="SSF51905">
    <property type="entry name" value="FAD/NAD(P)-binding domain"/>
    <property type="match status" value="1"/>
</dbReference>
<feature type="domain" description="Major facilitator superfamily (MFS) profile" evidence="10">
    <location>
        <begin position="416"/>
        <end position="928"/>
    </location>
</feature>
<evidence type="ECO:0000256" key="5">
    <source>
        <dbReference type="ARBA" id="ARBA00022827"/>
    </source>
</evidence>
<dbReference type="PRINTS" id="PR00420">
    <property type="entry name" value="RNGMNOXGNASE"/>
</dbReference>
<keyword evidence="8 9" id="KW-0472">Membrane</keyword>
<keyword evidence="7" id="KW-0560">Oxidoreductase</keyword>
<feature type="transmembrane region" description="Helical" evidence="9">
    <location>
        <begin position="574"/>
        <end position="595"/>
    </location>
</feature>
<evidence type="ECO:0000256" key="9">
    <source>
        <dbReference type="SAM" id="Phobius"/>
    </source>
</evidence>
<comment type="subcellular location">
    <subcellularLocation>
        <location evidence="1">Membrane</location>
        <topology evidence="1">Multi-pass membrane protein</topology>
    </subcellularLocation>
</comment>
<gene>
    <name evidence="11" type="ORF">FPRO05_11129</name>
</gene>
<dbReference type="AlphaFoldDB" id="A0A365NBE0"/>
<name>A0A365NBE0_GIBIN</name>
<dbReference type="EMBL" id="PKMI01000015">
    <property type="protein sequence ID" value="RBA18113.1"/>
    <property type="molecule type" value="Genomic_DNA"/>
</dbReference>
<keyword evidence="4 9" id="KW-0812">Transmembrane</keyword>
<evidence type="ECO:0000256" key="6">
    <source>
        <dbReference type="ARBA" id="ARBA00022989"/>
    </source>
</evidence>
<keyword evidence="3" id="KW-0285">Flavoprotein</keyword>
<dbReference type="Pfam" id="PF06609">
    <property type="entry name" value="TRI12"/>
    <property type="match status" value="1"/>
</dbReference>
<evidence type="ECO:0000256" key="8">
    <source>
        <dbReference type="ARBA" id="ARBA00023136"/>
    </source>
</evidence>
<evidence type="ECO:0000256" key="3">
    <source>
        <dbReference type="ARBA" id="ARBA00022630"/>
    </source>
</evidence>
<organism evidence="11 12">
    <name type="scientific">Gibberella intermedia</name>
    <name type="common">Bulb rot disease fungus</name>
    <name type="synonym">Fusarium proliferatum</name>
    <dbReference type="NCBI Taxonomy" id="948311"/>
    <lineage>
        <taxon>Eukaryota</taxon>
        <taxon>Fungi</taxon>
        <taxon>Dikarya</taxon>
        <taxon>Ascomycota</taxon>
        <taxon>Pezizomycotina</taxon>
        <taxon>Sordariomycetes</taxon>
        <taxon>Hypocreomycetidae</taxon>
        <taxon>Hypocreales</taxon>
        <taxon>Nectriaceae</taxon>
        <taxon>Fusarium</taxon>
        <taxon>Fusarium fujikuroi species complex</taxon>
    </lineage>
</organism>
<dbReference type="Gene3D" id="1.20.1250.20">
    <property type="entry name" value="MFS general substrate transporter like domains"/>
    <property type="match status" value="1"/>
</dbReference>
<feature type="transmembrane region" description="Helical" evidence="9">
    <location>
        <begin position="6"/>
        <end position="23"/>
    </location>
</feature>
<feature type="transmembrane region" description="Helical" evidence="9">
    <location>
        <begin position="647"/>
        <end position="664"/>
    </location>
</feature>
<dbReference type="Gene3D" id="3.50.50.60">
    <property type="entry name" value="FAD/NAD(P)-binding domain"/>
    <property type="match status" value="1"/>
</dbReference>
<feature type="transmembrane region" description="Helical" evidence="9">
    <location>
        <begin position="508"/>
        <end position="528"/>
    </location>
</feature>
<feature type="transmembrane region" description="Helical" evidence="9">
    <location>
        <begin position="905"/>
        <end position="923"/>
    </location>
</feature>